<dbReference type="PROSITE" id="PS51257">
    <property type="entry name" value="PROKAR_LIPOPROTEIN"/>
    <property type="match status" value="1"/>
</dbReference>
<keyword evidence="3" id="KW-1185">Reference proteome</keyword>
<evidence type="ECO:0000313" key="2">
    <source>
        <dbReference type="EMBL" id="TQR19487.1"/>
    </source>
</evidence>
<comment type="caution">
    <text evidence="2">The sequence shown here is derived from an EMBL/GenBank/DDBJ whole genome shotgun (WGS) entry which is preliminary data.</text>
</comment>
<feature type="chain" id="PRO_5039554717" evidence="1">
    <location>
        <begin position="23"/>
        <end position="163"/>
    </location>
</feature>
<gene>
    <name evidence="2" type="ORF">FG384_12655</name>
</gene>
<dbReference type="Proteomes" id="UP000316626">
    <property type="component" value="Unassembled WGS sequence"/>
</dbReference>
<proteinExistence type="predicted"/>
<sequence length="163" mass="18620">MKLKHFTLVLICVFLISACSNGESIKVHLEEAYRLALDSIIDLDPGLNGDMEFIAIDMSNFNDLSEEEKEDILSFFQTKYRVEVMDATLEELQDKGLYNTDSDTHALYGILLNLEKVDFQTNHTINFEGSKYRSKLGAVGVEITVQYKEGQWEITDSHITWIS</sequence>
<protein>
    <submittedName>
        <fullName evidence="2">Peptide ABC transporter substrate-binding protein</fullName>
    </submittedName>
</protein>
<reference evidence="2 3" key="1">
    <citation type="submission" date="2019-06" db="EMBL/GenBank/DDBJ databases">
        <title>Psychrobacillus vulpis sp. nov., a new species isolated from feces of a red fox that inhabits in The Tablas de Daimiel Natural Park, Albacete, Spain.</title>
        <authorList>
            <person name="Rodriguez M."/>
            <person name="Reina J.C."/>
            <person name="Bejar V."/>
            <person name="Llamas I."/>
        </authorList>
    </citation>
    <scope>NUCLEOTIDE SEQUENCE [LARGE SCALE GENOMIC DNA]</scope>
    <source>
        <strain evidence="2 3">Z8</strain>
    </source>
</reference>
<evidence type="ECO:0000313" key="3">
    <source>
        <dbReference type="Proteomes" id="UP000316626"/>
    </source>
</evidence>
<dbReference type="RefSeq" id="WP_142642965.1">
    <property type="nucleotide sequence ID" value="NZ_VDGI01000013.1"/>
</dbReference>
<feature type="signal peptide" evidence="1">
    <location>
        <begin position="1"/>
        <end position="22"/>
    </location>
</feature>
<evidence type="ECO:0000256" key="1">
    <source>
        <dbReference type="SAM" id="SignalP"/>
    </source>
</evidence>
<organism evidence="2 3">
    <name type="scientific">Psychrobacillus vulpis</name>
    <dbReference type="NCBI Taxonomy" id="2325572"/>
    <lineage>
        <taxon>Bacteria</taxon>
        <taxon>Bacillati</taxon>
        <taxon>Bacillota</taxon>
        <taxon>Bacilli</taxon>
        <taxon>Bacillales</taxon>
        <taxon>Bacillaceae</taxon>
        <taxon>Psychrobacillus</taxon>
    </lineage>
</organism>
<accession>A0A544TPU5</accession>
<dbReference type="OrthoDB" id="2085435at2"/>
<name>A0A544TPU5_9BACI</name>
<keyword evidence="1" id="KW-0732">Signal</keyword>
<dbReference type="EMBL" id="VDGI01000013">
    <property type="protein sequence ID" value="TQR19487.1"/>
    <property type="molecule type" value="Genomic_DNA"/>
</dbReference>
<dbReference type="AlphaFoldDB" id="A0A544TPU5"/>